<evidence type="ECO:0000313" key="1">
    <source>
        <dbReference type="EMBL" id="CRZ00535.1"/>
    </source>
</evidence>
<reference evidence="1" key="1">
    <citation type="submission" date="2015-04" db="EMBL/GenBank/DDBJ databases">
        <title>The genome sequence of the plant pathogenic Rhizarian Plasmodiophora brassicae reveals insights in its biotrophic life cycle and the origin of chitin synthesis.</title>
        <authorList>
            <person name="Schwelm A."/>
            <person name="Fogelqvist J."/>
            <person name="Knaust A."/>
            <person name="Julke S."/>
            <person name="Lilja T."/>
            <person name="Dhandapani V."/>
            <person name="Bonilla-Rosso G."/>
            <person name="Karlsson M."/>
            <person name="Shevchenko A."/>
            <person name="Choi S.R."/>
            <person name="Kim H.G."/>
            <person name="Park J.Y."/>
            <person name="Lim Y.P."/>
            <person name="Ludwig-Muller J."/>
            <person name="Dixelius C."/>
        </authorList>
    </citation>
    <scope>NUCLEOTIDE SEQUENCE</scope>
    <source>
        <tissue evidence="1">Potato root galls</tissue>
    </source>
</reference>
<feature type="non-terminal residue" evidence="1">
    <location>
        <position position="1"/>
    </location>
</feature>
<name>A0A0H5QF14_9EUKA</name>
<dbReference type="EMBL" id="HACM01000093">
    <property type="protein sequence ID" value="CRZ00535.1"/>
    <property type="molecule type" value="Transcribed_RNA"/>
</dbReference>
<organism evidence="1">
    <name type="scientific">Spongospora subterranea</name>
    <dbReference type="NCBI Taxonomy" id="70186"/>
    <lineage>
        <taxon>Eukaryota</taxon>
        <taxon>Sar</taxon>
        <taxon>Rhizaria</taxon>
        <taxon>Endomyxa</taxon>
        <taxon>Phytomyxea</taxon>
        <taxon>Plasmodiophorida</taxon>
        <taxon>Plasmodiophoridae</taxon>
        <taxon>Spongospora</taxon>
    </lineage>
</organism>
<dbReference type="AlphaFoldDB" id="A0A0H5QF14"/>
<sequence length="103" mass="11797">VHLTEPMAKAPPNSTFCGRSRRSIFSRSRLFRLSVIAPSNVFKKLFVPKMCCSSGETQRRKTTSLYSANPWFRIDDGRDIIELMAADVENRIRDPDNITHTHT</sequence>
<proteinExistence type="predicted"/>
<protein>
    <submittedName>
        <fullName evidence="1">Uncharacterized protein</fullName>
    </submittedName>
</protein>
<accession>A0A0H5QF14</accession>